<reference evidence="4" key="1">
    <citation type="journal article" date="2012" name="J. Microbiol. Biotechnol.">
        <title>Ramlibacter ginsenosidimutans sp. nov., with ginsenoside-converting activity.</title>
        <authorList>
            <person name="Wang L."/>
            <person name="An D.S."/>
            <person name="Kim S.G."/>
            <person name="Jin F.X."/>
            <person name="Kim S.C."/>
            <person name="Lee S.T."/>
            <person name="Im W.T."/>
        </authorList>
    </citation>
    <scope>NUCLEOTIDE SEQUENCE</scope>
    <source>
        <strain evidence="4">KACC 17527</strain>
    </source>
</reference>
<evidence type="ECO:0000256" key="1">
    <source>
        <dbReference type="ARBA" id="ARBA00004418"/>
    </source>
</evidence>
<comment type="subcellular location">
    <subcellularLocation>
        <location evidence="1">Periplasm</location>
    </subcellularLocation>
</comment>
<protein>
    <submittedName>
        <fullName evidence="4">Cupredoxin domain-containing protein</fullName>
    </submittedName>
</protein>
<proteinExistence type="predicted"/>
<dbReference type="AlphaFoldDB" id="A0A934TXQ6"/>
<gene>
    <name evidence="4" type="ORF">JJB11_25400</name>
</gene>
<dbReference type="EMBL" id="JAEPWM010000021">
    <property type="protein sequence ID" value="MBK6009448.1"/>
    <property type="molecule type" value="Genomic_DNA"/>
</dbReference>
<keyword evidence="5" id="KW-1185">Reference proteome</keyword>
<dbReference type="GO" id="GO:0042597">
    <property type="term" value="C:periplasmic space"/>
    <property type="evidence" value="ECO:0007669"/>
    <property type="project" value="UniProtKB-SubCell"/>
</dbReference>
<dbReference type="Proteomes" id="UP000630528">
    <property type="component" value="Unassembled WGS sequence"/>
</dbReference>
<feature type="domain" description="Cytochrome oxidase subunit II copper A binding" evidence="3">
    <location>
        <begin position="32"/>
        <end position="124"/>
    </location>
</feature>
<dbReference type="GO" id="GO:0016020">
    <property type="term" value="C:membrane"/>
    <property type="evidence" value="ECO:0007669"/>
    <property type="project" value="InterPro"/>
</dbReference>
<dbReference type="InterPro" id="IPR028096">
    <property type="entry name" value="EfeO_Cupredoxin"/>
</dbReference>
<accession>A0A934TXQ6</accession>
<dbReference type="InterPro" id="IPR008972">
    <property type="entry name" value="Cupredoxin"/>
</dbReference>
<dbReference type="InterPro" id="IPR002429">
    <property type="entry name" value="CcO_II-like_C"/>
</dbReference>
<evidence type="ECO:0000313" key="5">
    <source>
        <dbReference type="Proteomes" id="UP000630528"/>
    </source>
</evidence>
<name>A0A934TXQ6_9BURK</name>
<dbReference type="Gene3D" id="2.60.40.420">
    <property type="entry name" value="Cupredoxins - blue copper proteins"/>
    <property type="match status" value="1"/>
</dbReference>
<feature type="signal peptide" evidence="2">
    <location>
        <begin position="1"/>
        <end position="29"/>
    </location>
</feature>
<keyword evidence="2" id="KW-0732">Signal</keyword>
<dbReference type="GO" id="GO:0005507">
    <property type="term" value="F:copper ion binding"/>
    <property type="evidence" value="ECO:0007669"/>
    <property type="project" value="InterPro"/>
</dbReference>
<sequence length="124" mass="13377">MNDPTRRAILARSAALLCAPVGVLALAQADTTEAQPLDIVAKKFEYVPPRIVAHKGQPLLLRFTAPEVPMGVQFSDFGVRADILPGRPTLLRFTPDRAGTFTFHCDVFCGTGHEDMAGTLVVSD</sequence>
<reference evidence="4" key="2">
    <citation type="submission" date="2021-01" db="EMBL/GenBank/DDBJ databases">
        <authorList>
            <person name="Kang M."/>
        </authorList>
    </citation>
    <scope>NUCLEOTIDE SEQUENCE</scope>
    <source>
        <strain evidence="4">KACC 17527</strain>
    </source>
</reference>
<evidence type="ECO:0000313" key="4">
    <source>
        <dbReference type="EMBL" id="MBK6009448.1"/>
    </source>
</evidence>
<feature type="chain" id="PRO_5037380815" evidence="2">
    <location>
        <begin position="30"/>
        <end position="124"/>
    </location>
</feature>
<organism evidence="4 5">
    <name type="scientific">Ramlibacter ginsenosidimutans</name>
    <dbReference type="NCBI Taxonomy" id="502333"/>
    <lineage>
        <taxon>Bacteria</taxon>
        <taxon>Pseudomonadati</taxon>
        <taxon>Pseudomonadota</taxon>
        <taxon>Betaproteobacteria</taxon>
        <taxon>Burkholderiales</taxon>
        <taxon>Comamonadaceae</taxon>
        <taxon>Ramlibacter</taxon>
    </lineage>
</organism>
<dbReference type="SUPFAM" id="SSF49503">
    <property type="entry name" value="Cupredoxins"/>
    <property type="match status" value="1"/>
</dbReference>
<dbReference type="RefSeq" id="WP_201178056.1">
    <property type="nucleotide sequence ID" value="NZ_JAEPWM010000021.1"/>
</dbReference>
<evidence type="ECO:0000259" key="3">
    <source>
        <dbReference type="PROSITE" id="PS50857"/>
    </source>
</evidence>
<dbReference type="Pfam" id="PF13473">
    <property type="entry name" value="Cupredoxin_1"/>
    <property type="match status" value="1"/>
</dbReference>
<comment type="caution">
    <text evidence="4">The sequence shown here is derived from an EMBL/GenBank/DDBJ whole genome shotgun (WGS) entry which is preliminary data.</text>
</comment>
<dbReference type="PROSITE" id="PS50857">
    <property type="entry name" value="COX2_CUA"/>
    <property type="match status" value="1"/>
</dbReference>
<dbReference type="GO" id="GO:0004129">
    <property type="term" value="F:cytochrome-c oxidase activity"/>
    <property type="evidence" value="ECO:0007669"/>
    <property type="project" value="InterPro"/>
</dbReference>
<evidence type="ECO:0000256" key="2">
    <source>
        <dbReference type="SAM" id="SignalP"/>
    </source>
</evidence>